<name>A0ABW6RX64_9NOCA</name>
<proteinExistence type="predicted"/>
<sequence length="552" mass="59757">MNSLAPQDATRYWLSRRTVNDLFLLYGFTDAGHSFEQLRDEMLGRAANIPDLCVRLREHRFAYPEWVSCAVSASQISEPVLAAPVWSNVVAALEEMLSHGVRADEHPWRLHLFRGIRDAPGGDAPALVAVLQLSHALADGRRSAEIARALWSDAPGPGSARRQLDVAKSSVAPIGLARNVIRRLAARFRSVGSVVLPRISSSPVCAVVRRFAGPGGPLEVVGPRMGSVERVRTDLRGREASVEPVVVALSRTPDGSAVRRCVASLRPVEVVALLGMPIALARTVIRGLGAERARRRLDALTDQGEIPSPATELPLTRINHPPAPRSHAIRMLVREDLRVPGHTVTVVAATAISQALSRYLAQHGEPNVLLGAQVSMAVPAADAQPTRFTFRRRRTHPRNNYVDLAIELPAHEPDPHRRADRIAADLAARRTRALHPLMTARNAVTEVIPAPVLRRDIAGYPLDLTPETLSGHTVISSVNRGPADLTFANAPVRWTAGFPALGTVMHLTHGIHGLGNTVTVSIHADPDVIPDIDTYTALLDTALTETTTALRS</sequence>
<keyword evidence="3" id="KW-1185">Reference proteome</keyword>
<gene>
    <name evidence="2" type="ORF">ACFYXQ_09990</name>
</gene>
<evidence type="ECO:0000313" key="2">
    <source>
        <dbReference type="EMBL" id="MFF3568094.1"/>
    </source>
</evidence>
<evidence type="ECO:0000313" key="3">
    <source>
        <dbReference type="Proteomes" id="UP001601992"/>
    </source>
</evidence>
<evidence type="ECO:0000259" key="1">
    <source>
        <dbReference type="Pfam" id="PF06974"/>
    </source>
</evidence>
<organism evidence="2 3">
    <name type="scientific">Nocardia jiangxiensis</name>
    <dbReference type="NCBI Taxonomy" id="282685"/>
    <lineage>
        <taxon>Bacteria</taxon>
        <taxon>Bacillati</taxon>
        <taxon>Actinomycetota</taxon>
        <taxon>Actinomycetes</taxon>
        <taxon>Mycobacteriales</taxon>
        <taxon>Nocardiaceae</taxon>
        <taxon>Nocardia</taxon>
    </lineage>
</organism>
<dbReference type="Proteomes" id="UP001601992">
    <property type="component" value="Unassembled WGS sequence"/>
</dbReference>
<feature type="domain" description="O-acyltransferase WSD1 C-terminal" evidence="1">
    <location>
        <begin position="404"/>
        <end position="545"/>
    </location>
</feature>
<dbReference type="EMBL" id="JBIAQY010000003">
    <property type="protein sequence ID" value="MFF3568094.1"/>
    <property type="molecule type" value="Genomic_DNA"/>
</dbReference>
<dbReference type="RefSeq" id="WP_387403247.1">
    <property type="nucleotide sequence ID" value="NZ_JBIAQY010000003.1"/>
</dbReference>
<accession>A0ABW6RX64</accession>
<dbReference type="Pfam" id="PF06974">
    <property type="entry name" value="WS_DGAT_C"/>
    <property type="match status" value="1"/>
</dbReference>
<dbReference type="InterPro" id="IPR009721">
    <property type="entry name" value="O-acyltransferase_WSD1_C"/>
</dbReference>
<protein>
    <submittedName>
        <fullName evidence="2">WS/DGAT domain-containing protein</fullName>
    </submittedName>
</protein>
<reference evidence="2 3" key="1">
    <citation type="submission" date="2024-10" db="EMBL/GenBank/DDBJ databases">
        <title>The Natural Products Discovery Center: Release of the First 8490 Sequenced Strains for Exploring Actinobacteria Biosynthetic Diversity.</title>
        <authorList>
            <person name="Kalkreuter E."/>
            <person name="Kautsar S.A."/>
            <person name="Yang D."/>
            <person name="Bader C.D."/>
            <person name="Teijaro C.N."/>
            <person name="Fluegel L."/>
            <person name="Davis C.M."/>
            <person name="Simpson J.R."/>
            <person name="Lauterbach L."/>
            <person name="Steele A.D."/>
            <person name="Gui C."/>
            <person name="Meng S."/>
            <person name="Li G."/>
            <person name="Viehrig K."/>
            <person name="Ye F."/>
            <person name="Su P."/>
            <person name="Kiefer A.F."/>
            <person name="Nichols A."/>
            <person name="Cepeda A.J."/>
            <person name="Yan W."/>
            <person name="Fan B."/>
            <person name="Jiang Y."/>
            <person name="Adhikari A."/>
            <person name="Zheng C.-J."/>
            <person name="Schuster L."/>
            <person name="Cowan T.M."/>
            <person name="Smanski M.J."/>
            <person name="Chevrette M.G."/>
            <person name="De Carvalho L.P.S."/>
            <person name="Shen B."/>
        </authorList>
    </citation>
    <scope>NUCLEOTIDE SEQUENCE [LARGE SCALE GENOMIC DNA]</scope>
    <source>
        <strain evidence="2 3">NPDC002593</strain>
    </source>
</reference>
<comment type="caution">
    <text evidence="2">The sequence shown here is derived from an EMBL/GenBank/DDBJ whole genome shotgun (WGS) entry which is preliminary data.</text>
</comment>